<accession>A0A9W9KE03</accession>
<evidence type="ECO:0000256" key="1">
    <source>
        <dbReference type="SAM" id="MobiDB-lite"/>
    </source>
</evidence>
<gene>
    <name evidence="2" type="ORF">NUU61_004460</name>
</gene>
<feature type="region of interest" description="Disordered" evidence="1">
    <location>
        <begin position="97"/>
        <end position="127"/>
    </location>
</feature>
<feature type="compositionally biased region" description="Basic and acidic residues" evidence="1">
    <location>
        <begin position="623"/>
        <end position="632"/>
    </location>
</feature>
<feature type="compositionally biased region" description="Low complexity" evidence="1">
    <location>
        <begin position="597"/>
        <end position="607"/>
    </location>
</feature>
<feature type="compositionally biased region" description="Low complexity" evidence="1">
    <location>
        <begin position="101"/>
        <end position="115"/>
    </location>
</feature>
<feature type="compositionally biased region" description="Basic and acidic residues" evidence="1">
    <location>
        <begin position="160"/>
        <end position="184"/>
    </location>
</feature>
<feature type="compositionally biased region" description="Polar residues" evidence="1">
    <location>
        <begin position="500"/>
        <end position="516"/>
    </location>
</feature>
<dbReference type="OrthoDB" id="5419922at2759"/>
<feature type="region of interest" description="Disordered" evidence="1">
    <location>
        <begin position="1"/>
        <end position="38"/>
    </location>
</feature>
<evidence type="ECO:0000313" key="2">
    <source>
        <dbReference type="EMBL" id="KAJ5102238.1"/>
    </source>
</evidence>
<feature type="compositionally biased region" description="Polar residues" evidence="1">
    <location>
        <begin position="652"/>
        <end position="662"/>
    </location>
</feature>
<evidence type="ECO:0000313" key="3">
    <source>
        <dbReference type="Proteomes" id="UP001141434"/>
    </source>
</evidence>
<keyword evidence="3" id="KW-1185">Reference proteome</keyword>
<feature type="region of interest" description="Disordered" evidence="1">
    <location>
        <begin position="459"/>
        <end position="549"/>
    </location>
</feature>
<feature type="compositionally biased region" description="Polar residues" evidence="1">
    <location>
        <begin position="413"/>
        <end position="438"/>
    </location>
</feature>
<feature type="compositionally biased region" description="Basic and acidic residues" evidence="1">
    <location>
        <begin position="387"/>
        <end position="411"/>
    </location>
</feature>
<evidence type="ECO:0008006" key="4">
    <source>
        <dbReference type="Google" id="ProtNLM"/>
    </source>
</evidence>
<feature type="compositionally biased region" description="Polar residues" evidence="1">
    <location>
        <begin position="634"/>
        <end position="645"/>
    </location>
</feature>
<dbReference type="EMBL" id="JAPMSZ010000005">
    <property type="protein sequence ID" value="KAJ5102238.1"/>
    <property type="molecule type" value="Genomic_DNA"/>
</dbReference>
<feature type="compositionally biased region" description="Polar residues" evidence="1">
    <location>
        <begin position="471"/>
        <end position="482"/>
    </location>
</feature>
<protein>
    <recommendedName>
        <fullName evidence="4">Protamine P1</fullName>
    </recommendedName>
</protein>
<sequence>MPYPQPVSPLALESCPPRASTNFDNNDDCDDDGTLLGSDDELDDAARAAKRQRIESLAESYLQGRPLFILSASLRGPFDAGWVNPWKKTRKLKRTGVGVGAASARNRAGDARAAAEPVVQETDLRRPRFREGLSGDLRAAPEVPASSSFSSAAVVSARDSWESSSKFDRQRPARSTARDKRDLAASRSPARSKEPSSLADDRSFAPRGPVDWLKKDRKRMNLNKFDPPSSPTPRVLSRQTENEARRRSTPRSVDSGPRLSPSRVRTPKNTTAKENDKTDTSSPVDKSPRSSRVAVQIQDHSSTDVRISPFPRRISPNHEPGHGSSFRVISSSSQLPRFEYRRRRSRGTSQQAHSNSPADDIAEEAPAAKNADDEQVDVVMPDAQDQSDERHIDANAKDSGSHVHLPKDLRFADNTSASNPESTCPTAPTEQNTCGNLPSAQQVPALLGVSDRITSLHSTAVPKADTEHTMDTNPDTQLSTQEALHHAQKSFQEDLESPEPNHSTTPGQNRRTSRSPNGAAHSVKITPFSRLALSEPEGQPDATMSEKGGMQPMSTQYMIESTTPFTFSTEKKPTARRPGSPQTASPKKQKTAHDSEVSSLSSLSSDSPENDYHTAQPSAEDEASPHPRDRASDYPTTHHSTTQGTAALPFSLSGSTPPTAQDGQGAAESFNLSQAIADAGSWLQHSFDFMRDPRRSSQM</sequence>
<proteinExistence type="predicted"/>
<feature type="region of interest" description="Disordered" evidence="1">
    <location>
        <begin position="160"/>
        <end position="438"/>
    </location>
</feature>
<feature type="compositionally biased region" description="Acidic residues" evidence="1">
    <location>
        <begin position="25"/>
        <end position="38"/>
    </location>
</feature>
<organism evidence="2 3">
    <name type="scientific">Penicillium alfredii</name>
    <dbReference type="NCBI Taxonomy" id="1506179"/>
    <lineage>
        <taxon>Eukaryota</taxon>
        <taxon>Fungi</taxon>
        <taxon>Dikarya</taxon>
        <taxon>Ascomycota</taxon>
        <taxon>Pezizomycotina</taxon>
        <taxon>Eurotiomycetes</taxon>
        <taxon>Eurotiomycetidae</taxon>
        <taxon>Eurotiales</taxon>
        <taxon>Aspergillaceae</taxon>
        <taxon>Penicillium</taxon>
    </lineage>
</organism>
<name>A0A9W9KE03_9EURO</name>
<dbReference type="GeneID" id="81394210"/>
<comment type="caution">
    <text evidence="2">The sequence shown here is derived from an EMBL/GenBank/DDBJ whole genome shotgun (WGS) entry which is preliminary data.</text>
</comment>
<feature type="region of interest" description="Disordered" evidence="1">
    <location>
        <begin position="566"/>
        <end position="671"/>
    </location>
</feature>
<dbReference type="RefSeq" id="XP_056513069.1">
    <property type="nucleotide sequence ID" value="XM_056655042.1"/>
</dbReference>
<feature type="compositionally biased region" description="Basic and acidic residues" evidence="1">
    <location>
        <begin position="191"/>
        <end position="204"/>
    </location>
</feature>
<feature type="compositionally biased region" description="Polar residues" evidence="1">
    <location>
        <begin position="347"/>
        <end position="356"/>
    </location>
</feature>
<dbReference type="AlphaFoldDB" id="A0A9W9KE03"/>
<dbReference type="Proteomes" id="UP001141434">
    <property type="component" value="Unassembled WGS sequence"/>
</dbReference>
<reference evidence="2" key="2">
    <citation type="journal article" date="2023" name="IMA Fungus">
        <title>Comparative genomic study of the Penicillium genus elucidates a diverse pangenome and 15 lateral gene transfer events.</title>
        <authorList>
            <person name="Petersen C."/>
            <person name="Sorensen T."/>
            <person name="Nielsen M.R."/>
            <person name="Sondergaard T.E."/>
            <person name="Sorensen J.L."/>
            <person name="Fitzpatrick D.A."/>
            <person name="Frisvad J.C."/>
            <person name="Nielsen K.L."/>
        </authorList>
    </citation>
    <scope>NUCLEOTIDE SEQUENCE</scope>
    <source>
        <strain evidence="2">IBT 34128</strain>
    </source>
</reference>
<reference evidence="2" key="1">
    <citation type="submission" date="2022-11" db="EMBL/GenBank/DDBJ databases">
        <authorList>
            <person name="Petersen C."/>
        </authorList>
    </citation>
    <scope>NUCLEOTIDE SEQUENCE</scope>
    <source>
        <strain evidence="2">IBT 34128</strain>
    </source>
</reference>